<proteinExistence type="predicted"/>
<keyword evidence="1" id="KW-0472">Membrane</keyword>
<sequence length="173" mass="19724">MASDDALVQVAKALKSLKENEQFHGALERPLVSKALRHWAGIERLPPEECEEWQSDGQLMFVLGELRRLEHHCRAAGMKVPLQTVLAGKDELPLSDGRCLRGGELETAVDENPSEELPDLPPVDPRLWRKTMLWQLISFVLVVLVTRIGLWYQEEDFRRLMENITVDNASTEL</sequence>
<feature type="transmembrane region" description="Helical" evidence="1">
    <location>
        <begin position="132"/>
        <end position="152"/>
    </location>
</feature>
<evidence type="ECO:0000313" key="2">
    <source>
        <dbReference type="EMBL" id="CAK9044894.1"/>
    </source>
</evidence>
<keyword evidence="3" id="KW-1185">Reference proteome</keyword>
<organism evidence="2 3">
    <name type="scientific">Durusdinium trenchii</name>
    <dbReference type="NCBI Taxonomy" id="1381693"/>
    <lineage>
        <taxon>Eukaryota</taxon>
        <taxon>Sar</taxon>
        <taxon>Alveolata</taxon>
        <taxon>Dinophyceae</taxon>
        <taxon>Suessiales</taxon>
        <taxon>Symbiodiniaceae</taxon>
        <taxon>Durusdinium</taxon>
    </lineage>
</organism>
<evidence type="ECO:0000313" key="3">
    <source>
        <dbReference type="Proteomes" id="UP001642484"/>
    </source>
</evidence>
<gene>
    <name evidence="2" type="ORF">CCMP2556_LOCUS23553</name>
</gene>
<keyword evidence="1" id="KW-0812">Transmembrane</keyword>
<reference evidence="2 3" key="1">
    <citation type="submission" date="2024-02" db="EMBL/GenBank/DDBJ databases">
        <authorList>
            <person name="Chen Y."/>
            <person name="Shah S."/>
            <person name="Dougan E. K."/>
            <person name="Thang M."/>
            <person name="Chan C."/>
        </authorList>
    </citation>
    <scope>NUCLEOTIDE SEQUENCE [LARGE SCALE GENOMIC DNA]</scope>
</reference>
<keyword evidence="1" id="KW-1133">Transmembrane helix</keyword>
<comment type="caution">
    <text evidence="2">The sequence shown here is derived from an EMBL/GenBank/DDBJ whole genome shotgun (WGS) entry which is preliminary data.</text>
</comment>
<protein>
    <submittedName>
        <fullName evidence="2">Uncharacterized protein</fullName>
    </submittedName>
</protein>
<dbReference type="EMBL" id="CAXAMN010015058">
    <property type="protein sequence ID" value="CAK9044894.1"/>
    <property type="molecule type" value="Genomic_DNA"/>
</dbReference>
<evidence type="ECO:0000256" key="1">
    <source>
        <dbReference type="SAM" id="Phobius"/>
    </source>
</evidence>
<name>A0ABP0M085_9DINO</name>
<dbReference type="Proteomes" id="UP001642484">
    <property type="component" value="Unassembled WGS sequence"/>
</dbReference>
<accession>A0ABP0M085</accession>